<dbReference type="Proteomes" id="UP000693970">
    <property type="component" value="Unassembled WGS sequence"/>
</dbReference>
<dbReference type="OrthoDB" id="126139at2759"/>
<evidence type="ECO:0000313" key="1">
    <source>
        <dbReference type="EMBL" id="KAG7373015.1"/>
    </source>
</evidence>
<keyword evidence="2" id="KW-1185">Reference proteome</keyword>
<evidence type="ECO:0000313" key="2">
    <source>
        <dbReference type="Proteomes" id="UP000693970"/>
    </source>
</evidence>
<reference evidence="1" key="1">
    <citation type="journal article" date="2021" name="Sci. Rep.">
        <title>Diploid genomic architecture of Nitzschia inconspicua, an elite biomass production diatom.</title>
        <authorList>
            <person name="Oliver A."/>
            <person name="Podell S."/>
            <person name="Pinowska A."/>
            <person name="Traller J.C."/>
            <person name="Smith S.R."/>
            <person name="McClure R."/>
            <person name="Beliaev A."/>
            <person name="Bohutskyi P."/>
            <person name="Hill E.A."/>
            <person name="Rabines A."/>
            <person name="Zheng H."/>
            <person name="Allen L.Z."/>
            <person name="Kuo A."/>
            <person name="Grigoriev I.V."/>
            <person name="Allen A.E."/>
            <person name="Hazlebeck D."/>
            <person name="Allen E.E."/>
        </authorList>
    </citation>
    <scope>NUCLEOTIDE SEQUENCE</scope>
    <source>
        <strain evidence="1">Hildebrandi</strain>
    </source>
</reference>
<sequence length="298" mass="34430">MKSIKTLDEYKASKVLLFSYVTSEEVVKVIGEDTADNIVTFLRSNVFVHEQHFARCFYLDDEDHKKPLHARTNTSAHVLPTSESILQQAMVASESYISYHVCEHKWWVLYSGHCNLPVRLLPVFARFGTNFESFTHHLVDIPFWTAYSLYFEYVVVLDPSELNEDELNKRIKLVTARWKSSHPPTAPVSMKSMYEGRYSVGSKSQDNFKSMTGEELFLHVETLMKNKLYFLNYDIDSVEKAFAIMENHHGNAVRMTQEMHNCSADLFFVGPGDETLDTTKPWFSRSVEPIVQRAYSIV</sequence>
<proteinExistence type="predicted"/>
<reference evidence="1" key="2">
    <citation type="submission" date="2021-04" db="EMBL/GenBank/DDBJ databases">
        <authorList>
            <person name="Podell S."/>
        </authorList>
    </citation>
    <scope>NUCLEOTIDE SEQUENCE</scope>
    <source>
        <strain evidence="1">Hildebrandi</strain>
    </source>
</reference>
<dbReference type="EMBL" id="JAGRRH010000002">
    <property type="protein sequence ID" value="KAG7373015.1"/>
    <property type="molecule type" value="Genomic_DNA"/>
</dbReference>
<gene>
    <name evidence="1" type="ORF">IV203_033739</name>
</gene>
<name>A0A9K3Q7A1_9STRA</name>
<protein>
    <submittedName>
        <fullName evidence="1">Uncharacterized protein</fullName>
    </submittedName>
</protein>
<organism evidence="1 2">
    <name type="scientific">Nitzschia inconspicua</name>
    <dbReference type="NCBI Taxonomy" id="303405"/>
    <lineage>
        <taxon>Eukaryota</taxon>
        <taxon>Sar</taxon>
        <taxon>Stramenopiles</taxon>
        <taxon>Ochrophyta</taxon>
        <taxon>Bacillariophyta</taxon>
        <taxon>Bacillariophyceae</taxon>
        <taxon>Bacillariophycidae</taxon>
        <taxon>Bacillariales</taxon>
        <taxon>Bacillariaceae</taxon>
        <taxon>Nitzschia</taxon>
    </lineage>
</organism>
<comment type="caution">
    <text evidence="1">The sequence shown here is derived from an EMBL/GenBank/DDBJ whole genome shotgun (WGS) entry which is preliminary data.</text>
</comment>
<accession>A0A9K3Q7A1</accession>
<dbReference type="AlphaFoldDB" id="A0A9K3Q7A1"/>